<organism evidence="2 3">
    <name type="scientific">Botryotinia narcissicola</name>
    <dbReference type="NCBI Taxonomy" id="278944"/>
    <lineage>
        <taxon>Eukaryota</taxon>
        <taxon>Fungi</taxon>
        <taxon>Dikarya</taxon>
        <taxon>Ascomycota</taxon>
        <taxon>Pezizomycotina</taxon>
        <taxon>Leotiomycetes</taxon>
        <taxon>Helotiales</taxon>
        <taxon>Sclerotiniaceae</taxon>
        <taxon>Botryotinia</taxon>
    </lineage>
</organism>
<dbReference type="AlphaFoldDB" id="A0A4Z1HN07"/>
<feature type="region of interest" description="Disordered" evidence="1">
    <location>
        <begin position="51"/>
        <end position="74"/>
    </location>
</feature>
<protein>
    <submittedName>
        <fullName evidence="2">Uncharacterized protein</fullName>
    </submittedName>
</protein>
<name>A0A4Z1HN07_9HELO</name>
<accession>A0A4Z1HN07</accession>
<dbReference type="OrthoDB" id="10365111at2759"/>
<comment type="caution">
    <text evidence="2">The sequence shown here is derived from an EMBL/GenBank/DDBJ whole genome shotgun (WGS) entry which is preliminary data.</text>
</comment>
<evidence type="ECO:0000256" key="1">
    <source>
        <dbReference type="SAM" id="MobiDB-lite"/>
    </source>
</evidence>
<dbReference type="EMBL" id="PQXJ01000391">
    <property type="protein sequence ID" value="TGO50486.1"/>
    <property type="molecule type" value="Genomic_DNA"/>
</dbReference>
<proteinExistence type="predicted"/>
<keyword evidence="3" id="KW-1185">Reference proteome</keyword>
<evidence type="ECO:0000313" key="3">
    <source>
        <dbReference type="Proteomes" id="UP000297452"/>
    </source>
</evidence>
<reference evidence="2 3" key="1">
    <citation type="submission" date="2017-12" db="EMBL/GenBank/DDBJ databases">
        <title>Comparative genomics of Botrytis spp.</title>
        <authorList>
            <person name="Valero-Jimenez C.A."/>
            <person name="Tapia P."/>
            <person name="Veloso J."/>
            <person name="Silva-Moreno E."/>
            <person name="Staats M."/>
            <person name="Valdes J.H."/>
            <person name="Van Kan J.A.L."/>
        </authorList>
    </citation>
    <scope>NUCLEOTIDE SEQUENCE [LARGE SCALE GENOMIC DNA]</scope>
    <source>
        <strain evidence="2 3">MUCL2120</strain>
    </source>
</reference>
<feature type="compositionally biased region" description="Basic and acidic residues" evidence="1">
    <location>
        <begin position="52"/>
        <end position="72"/>
    </location>
</feature>
<sequence>MFSIPLKLSLSGAVVVIYCSGELTGFWQCFVELYWKKEGSSRDTTLCSWASEDGRDRSDKEVNTRKTKENSGDHGAVYPNFLQISLIFTPDTAG</sequence>
<evidence type="ECO:0000313" key="2">
    <source>
        <dbReference type="EMBL" id="TGO50486.1"/>
    </source>
</evidence>
<gene>
    <name evidence="2" type="ORF">BOTNAR_0391g00140</name>
</gene>
<dbReference type="Proteomes" id="UP000297452">
    <property type="component" value="Unassembled WGS sequence"/>
</dbReference>